<dbReference type="InterPro" id="IPR053161">
    <property type="entry name" value="Ulvan_degrading_GH"/>
</dbReference>
<evidence type="ECO:0000313" key="1">
    <source>
        <dbReference type="EMBL" id="PZE22013.1"/>
    </source>
</evidence>
<protein>
    <recommendedName>
        <fullName evidence="3">Glycoside hydrolase</fullName>
    </recommendedName>
</protein>
<dbReference type="PANTHER" id="PTHR36848">
    <property type="entry name" value="DNA-BINDING PROTEIN (PUTATIVE SECRETED PROTEIN)-RELATED"/>
    <property type="match status" value="1"/>
</dbReference>
<keyword evidence="2" id="KW-1185">Reference proteome</keyword>
<dbReference type="InterPro" id="IPR008979">
    <property type="entry name" value="Galactose-bd-like_sf"/>
</dbReference>
<organism evidence="1 2">
    <name type="scientific">Paenibacillus xerothermodurans</name>
    <dbReference type="NCBI Taxonomy" id="1977292"/>
    <lineage>
        <taxon>Bacteria</taxon>
        <taxon>Bacillati</taxon>
        <taxon>Bacillota</taxon>
        <taxon>Bacilli</taxon>
        <taxon>Bacillales</taxon>
        <taxon>Paenibacillaceae</taxon>
        <taxon>Paenibacillus</taxon>
    </lineage>
</organism>
<comment type="caution">
    <text evidence="1">The sequence shown here is derived from an EMBL/GenBank/DDBJ whole genome shotgun (WGS) entry which is preliminary data.</text>
</comment>
<dbReference type="Gene3D" id="2.60.120.260">
    <property type="entry name" value="Galactose-binding domain-like"/>
    <property type="match status" value="1"/>
</dbReference>
<sequence>MRMDKKVSLFTSLPMLYSQRGEEEDCEKHNGRTVQMNMQQFENPSAEYRIHPFWFWNGAMEDDEIRRQIAEMSDKGVGGFFLCARQGLTIPYLSQAWFEKVRMAVEAAKSHNMHVWLYDEYPYPSGIAGGEVILQHPEAKHVTLEHRTVRAKGGERLSIELPWGRVLYAKAAPVQADGAIAWQQAIDIASHIGNIQADPVFQKTGLTAYTQKRFFTYRTVLQLVWEVPPGEWEVTVFQEKEIEDFKYYGTFVDPCNREAMETFIRLTHDRYVPVVGDHFGDTVKGMFTDEIGLLGRIPWSPHIAAEFEARNGYSLLAQLPALVDGSYGDAAKVRYDYYQTVHLLLREAYHEKVHDWCERNGLEYVAEVPAVRLTTQKHSHVPGGDSAHEKLGRSLDWVLRKYYGSIRANPKMVSSLSRQLGRTRNLIECFHSVGWSMTLQDARWMIDRLAALGTNFFNFHAFYYTMDALAKHDAPPSQFLQNPYWKHFRLLGDYTGRLSYLMSVGKADVRIALLDPVTSMWTHMGNPFHSFDYSGNDGDEKSRLELLKRDWADIGVGLLKHRFDYDHLDPELLAEADVTGGTIALGHAAYTVLIIPPVTNLEAAAWQTIRAFLEAGGTVISVGLLPYDVIEAGSPDETEGMLVFGVAQPPASAYWAGTRAAAAGEADAAAQQAAAQGPSGGAYFLPVSAECGVAGLLPPLVALLDEVEPRPVTVDAEADAQCFLMQTRLMGDGSAVVFISNQEGAEQQVSITVAAERLFSKEAAAGCSGLRASLLDLETGGSHPLSVQRCAADARWQAKLTLAPYEAQLVKLEADSGDAASAPSTDNTAVSSAWQLRIDAAAAWDISPETKNVVRFDDFLLSTGENGEGPEWPVKTKTFIDQCSDLAENRSFAVRMQQTFGTPMRVNMAYPVSCIYRAEFVAGTVPADCELFMDQSAIAGDWLLYINGEQVNRDRFAAAEVYDHRNIAAPIADLLRTGTNEIKVQVVIAHDWDGVTDPLYIRGSFGVSFGNDGGPVLVEAPRKVNAIEGDPVIGYPYYAGQLSYRRMIEVPEKPDTERFELVFGGWDPHFHDCMEVLINGRSLGVRPWTPYRWTGAVEWLREGSNALEVRVTNTLVGLLDGTTFDYRSHTLKPFVEAAQSGGGSPAHVR</sequence>
<dbReference type="Proteomes" id="UP000214746">
    <property type="component" value="Unassembled WGS sequence"/>
</dbReference>
<dbReference type="PANTHER" id="PTHR36848:SF2">
    <property type="entry name" value="SECRETED PROTEIN"/>
    <property type="match status" value="1"/>
</dbReference>
<gene>
    <name evidence="1" type="ORF">CBW46_006350</name>
</gene>
<reference evidence="1" key="1">
    <citation type="submission" date="2018-06" db="EMBL/GenBank/DDBJ databases">
        <title>Paenibacillus xerothermodurans sp. nov. an extremely dry heat resistant spore forming bacterium isolated from the soil of Cape Canaveral, Florida.</title>
        <authorList>
            <person name="Seuylemezian A."/>
            <person name="Kaur N."/>
            <person name="Patil P."/>
            <person name="Patil P."/>
            <person name="Mayilraj S."/>
            <person name="Vaishampayan P."/>
        </authorList>
    </citation>
    <scope>NUCLEOTIDE SEQUENCE [LARGE SCALE GENOMIC DNA]</scope>
    <source>
        <strain evidence="1">ATCC 27380</strain>
    </source>
</reference>
<evidence type="ECO:0000313" key="2">
    <source>
        <dbReference type="Proteomes" id="UP000214746"/>
    </source>
</evidence>
<dbReference type="AlphaFoldDB" id="A0A2W1NTP7"/>
<proteinExistence type="predicted"/>
<dbReference type="SUPFAM" id="SSF49785">
    <property type="entry name" value="Galactose-binding domain-like"/>
    <property type="match status" value="1"/>
</dbReference>
<dbReference type="Pfam" id="PF17132">
    <property type="entry name" value="Glyco_hydro_106"/>
    <property type="match status" value="1"/>
</dbReference>
<dbReference type="EMBL" id="NHRJ02000002">
    <property type="protein sequence ID" value="PZE22013.1"/>
    <property type="molecule type" value="Genomic_DNA"/>
</dbReference>
<accession>A0A2W1NTP7</accession>
<evidence type="ECO:0008006" key="3">
    <source>
        <dbReference type="Google" id="ProtNLM"/>
    </source>
</evidence>
<name>A0A2W1NTP7_PAEXE</name>